<keyword evidence="1" id="KW-0175">Coiled coil</keyword>
<accession>A0ABR8L847</accession>
<evidence type="ECO:0000313" key="3">
    <source>
        <dbReference type="Proteomes" id="UP000653231"/>
    </source>
</evidence>
<evidence type="ECO:0000313" key="2">
    <source>
        <dbReference type="EMBL" id="MBD3147096.1"/>
    </source>
</evidence>
<organism evidence="2 3">
    <name type="scientific">Microbispora bryophytorum subsp. camponoti</name>
    <dbReference type="NCBI Taxonomy" id="1677852"/>
    <lineage>
        <taxon>Bacteria</taxon>
        <taxon>Bacillati</taxon>
        <taxon>Actinomycetota</taxon>
        <taxon>Actinomycetes</taxon>
        <taxon>Streptosporangiales</taxon>
        <taxon>Streptosporangiaceae</taxon>
        <taxon>Microbispora</taxon>
    </lineage>
</organism>
<name>A0ABR8L847_9ACTN</name>
<reference evidence="2 3" key="1">
    <citation type="submission" date="2020-09" db="EMBL/GenBank/DDBJ databases">
        <title>Actinomycete isolated from the Camponotus japonicus Mayr.</title>
        <authorList>
            <person name="Gong X."/>
        </authorList>
    </citation>
    <scope>NUCLEOTIDE SEQUENCE [LARGE SCALE GENOMIC DNA]</scope>
    <source>
        <strain evidence="2 3">2C-HV3</strain>
    </source>
</reference>
<sequence length="175" mass="19523">MGYVTGTDLGKWLGVHPDTISDDVTELDTRGMVDVEEQGQGLPNRYHVNWTLKKPKAKYVPTLDERKQKAAKEAKRKERLAASLAKQEADAVEKLLRSIEEAADDDVDIVELAKDVAVYWFQSIGDMVWPIRNPQQVVHQENLLVILLAEIPAEAMKAIIDNHIAAHGDTSIPCT</sequence>
<feature type="coiled-coil region" evidence="1">
    <location>
        <begin position="67"/>
        <end position="105"/>
    </location>
</feature>
<protein>
    <submittedName>
        <fullName evidence="2">Uncharacterized protein</fullName>
    </submittedName>
</protein>
<gene>
    <name evidence="2" type="ORF">IEQ31_28465</name>
</gene>
<comment type="caution">
    <text evidence="2">The sequence shown here is derived from an EMBL/GenBank/DDBJ whole genome shotgun (WGS) entry which is preliminary data.</text>
</comment>
<dbReference type="RefSeq" id="WP_191054334.1">
    <property type="nucleotide sequence ID" value="NZ_JACXRZ010000026.1"/>
</dbReference>
<dbReference type="EMBL" id="JACXRZ010000026">
    <property type="protein sequence ID" value="MBD3147096.1"/>
    <property type="molecule type" value="Genomic_DNA"/>
</dbReference>
<proteinExistence type="predicted"/>
<evidence type="ECO:0000256" key="1">
    <source>
        <dbReference type="SAM" id="Coils"/>
    </source>
</evidence>
<dbReference type="Proteomes" id="UP000653231">
    <property type="component" value="Unassembled WGS sequence"/>
</dbReference>
<keyword evidence="3" id="KW-1185">Reference proteome</keyword>